<feature type="transmembrane region" description="Helical" evidence="1">
    <location>
        <begin position="251"/>
        <end position="279"/>
    </location>
</feature>
<keyword evidence="4" id="KW-1185">Reference proteome</keyword>
<dbReference type="Pfam" id="PF26626">
    <property type="entry name" value="DUF8201"/>
    <property type="match status" value="1"/>
</dbReference>
<feature type="domain" description="DUF8201" evidence="2">
    <location>
        <begin position="1"/>
        <end position="430"/>
    </location>
</feature>
<feature type="transmembrane region" description="Helical" evidence="1">
    <location>
        <begin position="400"/>
        <end position="418"/>
    </location>
</feature>
<keyword evidence="1" id="KW-0812">Transmembrane</keyword>
<evidence type="ECO:0000259" key="2">
    <source>
        <dbReference type="Pfam" id="PF26626"/>
    </source>
</evidence>
<dbReference type="InterPro" id="IPR058514">
    <property type="entry name" value="DUF8201"/>
</dbReference>
<dbReference type="EMBL" id="LRXL01000045">
    <property type="protein sequence ID" value="OAB78132.1"/>
    <property type="molecule type" value="Genomic_DNA"/>
</dbReference>
<dbReference type="STRING" id="1763537.ULVI_11665"/>
<evidence type="ECO:0000313" key="4">
    <source>
        <dbReference type="Proteomes" id="UP000077013"/>
    </source>
</evidence>
<feature type="transmembrane region" description="Helical" evidence="1">
    <location>
        <begin position="364"/>
        <end position="388"/>
    </location>
</feature>
<comment type="caution">
    <text evidence="3">The sequence shown here is derived from an EMBL/GenBank/DDBJ whole genome shotgun (WGS) entry which is preliminary data.</text>
</comment>
<feature type="transmembrane region" description="Helical" evidence="1">
    <location>
        <begin position="63"/>
        <end position="80"/>
    </location>
</feature>
<dbReference type="Proteomes" id="UP000077013">
    <property type="component" value="Unassembled WGS sequence"/>
</dbReference>
<sequence>MLLVLGYWCFLFLSTSLIGLTFQKVLHLKGLHPAITIALGCFGITLFASFFAFFYALDGYFDLLLGFLLLAASVTNRTKFSPYLQYCSTLLLKFPLFLKILFLITVVFAAAKSAGVPFIIDNESYYLQTIKWLDSYGIVKGIANIHPFLDQVSGWHIFESALNLNSIFKGFNDANGFLLVIATSYAFSHLHQYKNGRLEFLFIGLFPIFNLLLFQFIDAPSPDLPVYILGYFVFSEFLKEMKSVSETNYNGFILISLLVIFSIYLKVSALALLIFPMYLLYINNRVPKNTLLKIGFIGFVSAFCFILKNYYTSGYPLYPLALFEANVPWKLPKSIFEFITEQTKYFGYGMTETIFLKSTLFQRIWHWLFLPGLHGLFNKAMVLLLFIAPFYIQKMSFKKSFLVLYFASVIQLILVLSASPQYRFYLLFFMLLCLLVLVRFVRKQWLHRALLVSSIGAIAITLFLPVSLQKITTNQHLQNLVPFQKETILIPHPSTRYATANFESVSEGNFTFFSAMNIDFFWATGDGPLPCVKKQQINYFKETHGRVPQFISEKVSDGFYSKKIAE</sequence>
<keyword evidence="1" id="KW-1133">Transmembrane helix</keyword>
<dbReference type="OrthoDB" id="344987at2"/>
<feature type="transmembrane region" description="Helical" evidence="1">
    <location>
        <begin position="424"/>
        <end position="442"/>
    </location>
</feature>
<dbReference type="NCBIfam" id="NF047510">
    <property type="entry name" value="LIC_10190_fam"/>
    <property type="match status" value="1"/>
</dbReference>
<feature type="transmembrane region" description="Helical" evidence="1">
    <location>
        <begin position="449"/>
        <end position="468"/>
    </location>
</feature>
<accession>A0A167H233</accession>
<feature type="transmembrane region" description="Helical" evidence="1">
    <location>
        <begin position="100"/>
        <end position="120"/>
    </location>
</feature>
<evidence type="ECO:0000256" key="1">
    <source>
        <dbReference type="SAM" id="Phobius"/>
    </source>
</evidence>
<dbReference type="RefSeq" id="WP_068592954.1">
    <property type="nucleotide sequence ID" value="NZ_LRXL01000045.1"/>
</dbReference>
<feature type="transmembrane region" description="Helical" evidence="1">
    <location>
        <begin position="291"/>
        <end position="311"/>
    </location>
</feature>
<reference evidence="3 4" key="1">
    <citation type="submission" date="2016-02" db="EMBL/GenBank/DDBJ databases">
        <title>Ulvibacter sp. LPB0005, isolated from Thais luteostoma.</title>
        <authorList>
            <person name="Shin S.-K."/>
            <person name="Yi H."/>
        </authorList>
    </citation>
    <scope>NUCLEOTIDE SEQUENCE [LARGE SCALE GENOMIC DNA]</scope>
    <source>
        <strain evidence="3 4">LPB0005</strain>
    </source>
</reference>
<gene>
    <name evidence="3" type="ORF">ULVI_11665</name>
</gene>
<dbReference type="AlphaFoldDB" id="A0A167H233"/>
<feature type="transmembrane region" description="Helical" evidence="1">
    <location>
        <begin position="198"/>
        <end position="217"/>
    </location>
</feature>
<keyword evidence="1" id="KW-0472">Membrane</keyword>
<protein>
    <recommendedName>
        <fullName evidence="2">DUF8201 domain-containing protein</fullName>
    </recommendedName>
</protein>
<dbReference type="InterPro" id="IPR058065">
    <property type="entry name" value="LIC_10190-like"/>
</dbReference>
<organism evidence="3 4">
    <name type="scientific">Cochleicola gelatinilyticus</name>
    <dbReference type="NCBI Taxonomy" id="1763537"/>
    <lineage>
        <taxon>Bacteria</taxon>
        <taxon>Pseudomonadati</taxon>
        <taxon>Bacteroidota</taxon>
        <taxon>Flavobacteriia</taxon>
        <taxon>Flavobacteriales</taxon>
        <taxon>Flavobacteriaceae</taxon>
        <taxon>Cochleicola</taxon>
    </lineage>
</organism>
<proteinExistence type="predicted"/>
<name>A0A167H233_9FLAO</name>
<feature type="transmembrane region" description="Helical" evidence="1">
    <location>
        <begin position="35"/>
        <end position="56"/>
    </location>
</feature>
<evidence type="ECO:0000313" key="3">
    <source>
        <dbReference type="EMBL" id="OAB78132.1"/>
    </source>
</evidence>